<evidence type="ECO:0000313" key="2">
    <source>
        <dbReference type="EMBL" id="BBI53389.1"/>
    </source>
</evidence>
<dbReference type="Proteomes" id="UP000289555">
    <property type="component" value="Chromosome"/>
</dbReference>
<keyword evidence="3" id="KW-1185">Reference proteome</keyword>
<protein>
    <submittedName>
        <fullName evidence="2">Uncharacterized protein</fullName>
    </submittedName>
</protein>
<sequence length="145" mass="15711">MGACLPFNGPRGAKLRPRLFQQFTQRSVKLAAGLDFHNAEDEYEACQTALAELQARVEQDSLPADALSELSRQLEAKRPTQSTSSVSGSNAAQQQERPQAAGSHEALQEASAYASNQAPAKAPELRLEAGNERSNRQALLKMADF</sequence>
<evidence type="ECO:0000256" key="1">
    <source>
        <dbReference type="SAM" id="MobiDB-lite"/>
    </source>
</evidence>
<reference evidence="3" key="1">
    <citation type="journal article" date="2019" name="Microbiol. Resour. Announc.">
        <title>Complete Genome Sequence of Halomonas olivaria, a Moderately Halophilic Bacterium Isolated from Olive Processing Effluents, Obtained by Nanopore Sequencing.</title>
        <authorList>
            <person name="Nagata S."/>
            <person name="Ii K.M."/>
            <person name="Tsukimi T."/>
            <person name="Miura M.C."/>
            <person name="Galipon J."/>
            <person name="Arakawa K."/>
        </authorList>
    </citation>
    <scope>NUCLEOTIDE SEQUENCE [LARGE SCALE GENOMIC DNA]</scope>
    <source>
        <strain evidence="3">TYRC17</strain>
    </source>
</reference>
<name>A0ABN5X299_9GAMM</name>
<accession>A0ABN5X299</accession>
<proteinExistence type="predicted"/>
<feature type="compositionally biased region" description="Polar residues" evidence="1">
    <location>
        <begin position="79"/>
        <end position="97"/>
    </location>
</feature>
<dbReference type="EMBL" id="AP019416">
    <property type="protein sequence ID" value="BBI53389.1"/>
    <property type="molecule type" value="Genomic_DNA"/>
</dbReference>
<feature type="compositionally biased region" description="Basic and acidic residues" evidence="1">
    <location>
        <begin position="123"/>
        <end position="135"/>
    </location>
</feature>
<gene>
    <name evidence="2" type="ORF">HORIV_58100</name>
</gene>
<evidence type="ECO:0000313" key="3">
    <source>
        <dbReference type="Proteomes" id="UP000289555"/>
    </source>
</evidence>
<organism evidence="2 3">
    <name type="scientific">Vreelandella olivaria</name>
    <dbReference type="NCBI Taxonomy" id="390919"/>
    <lineage>
        <taxon>Bacteria</taxon>
        <taxon>Pseudomonadati</taxon>
        <taxon>Pseudomonadota</taxon>
        <taxon>Gammaproteobacteria</taxon>
        <taxon>Oceanospirillales</taxon>
        <taxon>Halomonadaceae</taxon>
        <taxon>Vreelandella</taxon>
    </lineage>
</organism>
<feature type="region of interest" description="Disordered" evidence="1">
    <location>
        <begin position="64"/>
        <end position="145"/>
    </location>
</feature>